<comment type="subcellular location">
    <subcellularLocation>
        <location evidence="1">Host nucleus</location>
    </subcellularLocation>
</comment>
<keyword evidence="5" id="KW-0067">ATP-binding</keyword>
<feature type="compositionally biased region" description="Basic and acidic residues" evidence="6">
    <location>
        <begin position="568"/>
        <end position="579"/>
    </location>
</feature>
<dbReference type="InterPro" id="IPR027417">
    <property type="entry name" value="P-loop_NTPase"/>
</dbReference>
<dbReference type="GO" id="GO:0006260">
    <property type="term" value="P:DNA replication"/>
    <property type="evidence" value="ECO:0007669"/>
    <property type="project" value="UniProtKB-KW"/>
</dbReference>
<dbReference type="EMBL" id="MW046419">
    <property type="protein sequence ID" value="QTE03796.1"/>
    <property type="molecule type" value="Genomic_DNA"/>
</dbReference>
<feature type="compositionally biased region" description="Low complexity" evidence="6">
    <location>
        <begin position="458"/>
        <end position="468"/>
    </location>
</feature>
<protein>
    <submittedName>
        <fullName evidence="8">Nonstructural protein 1</fullName>
    </submittedName>
</protein>
<feature type="compositionally biased region" description="Basic and acidic residues" evidence="6">
    <location>
        <begin position="538"/>
        <end position="548"/>
    </location>
</feature>
<accession>A0A8A4XDN1</accession>
<proteinExistence type="predicted"/>
<feature type="domain" description="SF3 helicase" evidence="7">
    <location>
        <begin position="298"/>
        <end position="442"/>
    </location>
</feature>
<dbReference type="InterPro" id="IPR001257">
    <property type="entry name" value="Parvovirus_NS1_helicase"/>
</dbReference>
<dbReference type="SUPFAM" id="SSF52540">
    <property type="entry name" value="P-loop containing nucleoside triphosphate hydrolases"/>
    <property type="match status" value="1"/>
</dbReference>
<evidence type="ECO:0000256" key="1">
    <source>
        <dbReference type="ARBA" id="ARBA00004147"/>
    </source>
</evidence>
<sequence length="674" mass="76158">MQGEMEGTRPSYGVLYWVGSHDTTRDISYEQAPALLIDKTYDYLTQDETQHQLDLENMKQWQCMIMHICKHDGEPWQGPLVYALLLNDLSTVSDWIVTGEPNKEGIFHCHAMLKTGTRTDSIRRTITSTWQALMCNEAFVRRCGPQSTFDCLKIQRCHKPSSMLMYLMKAPFWVASNNERLLKTAISLDHHNMNERFRPVPEPEQIAPIEEGINQMTKEIIEAVVESGAKTLEELMAAHPQMISKYLHRPGLPTIVSNCMAFVKATGGSWNICNFAKYNPDPGYIHKVLLHQEIQPSEFDEVFFKWITKQDSKRNTLYIKGPSNTGKSAFITGLKSIVPWGEIVNSNSFAFEGLLNCVIGVWEEPLCSPELAEKAKQVLEGMQCSIPVKYKKPQMLPRTPIIITTNHDLWRFCTREEDMFKNRMFMYEFKYPVRDCNFDCRACERSCQCSYCRASCGSAPGDGSSSPGRVQTGDQSIPPRKRGDFRTEPQPDVGSGSLRDPGEGPSWRYDSTCGSSSTSTKKQCTDSSGRASSSSTTIKRDVVGDAKHGSSSTRDGICSSISSPIQHVESRQSPRRDGQDSGGDGNTTSGKHKRKRDNGRDGGDIRQYGNIFKLGLGETSEKETSTISFLAKERRLDRQMGPWIDPKTMHMLPMQVPLKHDWQCYLSYLYHKYG</sequence>
<evidence type="ECO:0000313" key="8">
    <source>
        <dbReference type="EMBL" id="QTE03796.1"/>
    </source>
</evidence>
<dbReference type="GO" id="GO:0042025">
    <property type="term" value="C:host cell nucleus"/>
    <property type="evidence" value="ECO:0007669"/>
    <property type="project" value="UniProtKB-SubCell"/>
</dbReference>
<reference evidence="8" key="1">
    <citation type="submission" date="2020-09" db="EMBL/GenBank/DDBJ databases">
        <authorList>
            <person name="Dai Z."/>
            <person name="Yang S."/>
            <person name="Zhang W."/>
        </authorList>
    </citation>
    <scope>NUCLEOTIDE SEQUENCE</scope>
    <source>
        <strain evidence="8">Wpk139par017</strain>
    </source>
</reference>
<evidence type="ECO:0000259" key="7">
    <source>
        <dbReference type="PROSITE" id="PS51206"/>
    </source>
</evidence>
<evidence type="ECO:0000256" key="6">
    <source>
        <dbReference type="SAM" id="MobiDB-lite"/>
    </source>
</evidence>
<dbReference type="PROSITE" id="PS51206">
    <property type="entry name" value="SF3_HELICASE_1"/>
    <property type="match status" value="1"/>
</dbReference>
<feature type="compositionally biased region" description="Polar residues" evidence="6">
    <location>
        <begin position="549"/>
        <end position="565"/>
    </location>
</feature>
<evidence type="ECO:0000256" key="3">
    <source>
        <dbReference type="ARBA" id="ARBA00022705"/>
    </source>
</evidence>
<keyword evidence="2" id="KW-1048">Host nucleus</keyword>
<evidence type="ECO:0000256" key="2">
    <source>
        <dbReference type="ARBA" id="ARBA00022562"/>
    </source>
</evidence>
<organism evidence="8">
    <name type="scientific">Dendrocopos leucotos Chaphamaparvovirus</name>
    <dbReference type="NCBI Taxonomy" id="2794487"/>
    <lineage>
        <taxon>Viruses</taxon>
        <taxon>Monodnaviria</taxon>
        <taxon>Shotokuvirae</taxon>
        <taxon>Cossaviricota</taxon>
        <taxon>Quintoviricetes</taxon>
        <taxon>Piccovirales</taxon>
        <taxon>Parvoviridae</taxon>
        <taxon>Hamaparvovirinae</taxon>
        <taxon>Chaphamaparvovirus</taxon>
    </lineage>
</organism>
<feature type="compositionally biased region" description="Low complexity" evidence="6">
    <location>
        <begin position="510"/>
        <end position="535"/>
    </location>
</feature>
<evidence type="ECO:0000256" key="4">
    <source>
        <dbReference type="ARBA" id="ARBA00022741"/>
    </source>
</evidence>
<dbReference type="Gene3D" id="3.40.50.300">
    <property type="entry name" value="P-loop containing nucleotide triphosphate hydrolases"/>
    <property type="match status" value="1"/>
</dbReference>
<dbReference type="GO" id="GO:0019079">
    <property type="term" value="P:viral genome replication"/>
    <property type="evidence" value="ECO:0007669"/>
    <property type="project" value="InterPro"/>
</dbReference>
<reference evidence="8" key="2">
    <citation type="journal article" date="2022" name="Gigascience">
        <title>Parvovirus dark matter in the cloaca of wild birds.</title>
        <authorList>
            <person name="Dai Z."/>
            <person name="Wang H."/>
            <person name="Wu H."/>
            <person name="Zhang Q."/>
            <person name="Ji L."/>
            <person name="Wang X."/>
            <person name="Shen Q."/>
            <person name="Yang S."/>
            <person name="Ma X."/>
            <person name="Shan T."/>
            <person name="Zhang W."/>
        </authorList>
    </citation>
    <scope>NUCLEOTIDE SEQUENCE</scope>
    <source>
        <strain evidence="8">Wpk139par017</strain>
    </source>
</reference>
<feature type="region of interest" description="Disordered" evidence="6">
    <location>
        <begin position="458"/>
        <end position="607"/>
    </location>
</feature>
<evidence type="ECO:0000256" key="5">
    <source>
        <dbReference type="ARBA" id="ARBA00022840"/>
    </source>
</evidence>
<dbReference type="InterPro" id="IPR014015">
    <property type="entry name" value="Helicase_SF3_DNA-vir"/>
</dbReference>
<dbReference type="GO" id="GO:0005524">
    <property type="term" value="F:ATP binding"/>
    <property type="evidence" value="ECO:0007669"/>
    <property type="project" value="UniProtKB-KW"/>
</dbReference>
<keyword evidence="3" id="KW-0235">DNA replication</keyword>
<name>A0A8A4XDN1_9VIRU</name>
<keyword evidence="4" id="KW-0547">Nucleotide-binding</keyword>
<dbReference type="Pfam" id="PF01057">
    <property type="entry name" value="Parvo_NS1"/>
    <property type="match status" value="1"/>
</dbReference>